<evidence type="ECO:0000256" key="1">
    <source>
        <dbReference type="ARBA" id="ARBA00022729"/>
    </source>
</evidence>
<dbReference type="Pfam" id="PF13715">
    <property type="entry name" value="CarbopepD_reg_2"/>
    <property type="match status" value="1"/>
</dbReference>
<dbReference type="InterPro" id="IPR008969">
    <property type="entry name" value="CarboxyPept-like_regulatory"/>
</dbReference>
<name>A0A2N3IGS9_9BACT</name>
<keyword evidence="1 2" id="KW-0732">Signal</keyword>
<dbReference type="PANTHER" id="PTHR30069:SF29">
    <property type="entry name" value="HEMOGLOBIN AND HEMOGLOBIN-HAPTOGLOBIN-BINDING PROTEIN 1-RELATED"/>
    <property type="match status" value="1"/>
</dbReference>
<evidence type="ECO:0000256" key="2">
    <source>
        <dbReference type="SAM" id="SignalP"/>
    </source>
</evidence>
<dbReference type="InterPro" id="IPR000531">
    <property type="entry name" value="Beta-barrel_TonB"/>
</dbReference>
<evidence type="ECO:0000259" key="3">
    <source>
        <dbReference type="Pfam" id="PF00593"/>
    </source>
</evidence>
<organism evidence="4 5">
    <name type="scientific">Labilibaculum manganireducens</name>
    <dbReference type="NCBI Taxonomy" id="1940525"/>
    <lineage>
        <taxon>Bacteria</taxon>
        <taxon>Pseudomonadati</taxon>
        <taxon>Bacteroidota</taxon>
        <taxon>Bacteroidia</taxon>
        <taxon>Marinilabiliales</taxon>
        <taxon>Marinifilaceae</taxon>
        <taxon>Labilibaculum</taxon>
    </lineage>
</organism>
<dbReference type="SUPFAM" id="SSF49464">
    <property type="entry name" value="Carboxypeptidase regulatory domain-like"/>
    <property type="match status" value="1"/>
</dbReference>
<accession>A0A2N3IGS9</accession>
<dbReference type="EMBL" id="MVDE01000001">
    <property type="protein sequence ID" value="PKQ69501.1"/>
    <property type="molecule type" value="Genomic_DNA"/>
</dbReference>
<dbReference type="PANTHER" id="PTHR30069">
    <property type="entry name" value="TONB-DEPENDENT OUTER MEMBRANE RECEPTOR"/>
    <property type="match status" value="1"/>
</dbReference>
<dbReference type="Proteomes" id="UP000233618">
    <property type="component" value="Unassembled WGS sequence"/>
</dbReference>
<dbReference type="GO" id="GO:0015344">
    <property type="term" value="F:siderophore uptake transmembrane transporter activity"/>
    <property type="evidence" value="ECO:0007669"/>
    <property type="project" value="TreeGrafter"/>
</dbReference>
<feature type="chain" id="PRO_5014736147" description="TonB-dependent receptor-like beta-barrel domain-containing protein" evidence="2">
    <location>
        <begin position="23"/>
        <end position="786"/>
    </location>
</feature>
<dbReference type="Gene3D" id="2.170.130.10">
    <property type="entry name" value="TonB-dependent receptor, plug domain"/>
    <property type="match status" value="1"/>
</dbReference>
<dbReference type="AlphaFoldDB" id="A0A2N3IGS9"/>
<sequence length="786" mass="87969">MKIRNYLLVLLLILACNQESKAQSNSKLYSQTIRGTIIDHETKQGLVGANIVILNSDPFEGAASDMDGNFILKQVSIGRISIHISCLGYEAKTIANIEIGSAKEVVLKIELIESLTHIEEVTVHPKTARHETLNKMATVSGQAFTVEETSRYSGSLNDPARMVSGYAGVSGDGEGSNEIIVRGNSPKGIQWRMEGIEIPNPNHFADEGSTGGAINALNSSMLSNSDFFTGAFTAEYGNAYSGIFDINLRSGNNSKHENTFGFSTYGIDFTVEGPLKKNYSGAYLANYRYSSLELLDNIGLVDFDGVPKYQDGSFKIVLPTQKAGKFTLFGLLGKSNILAKEENDEETITLGEYIVNSDLTVIGISNLLPIGKKSYLKNTMAYSATNTQNESRILGDDNTMFVALNEKYQHNYFKYVSTFNTKLNAKNSVKAGIEYTRLGFDIKSVNDFKNTGAFTTDVNSEGKSHLFQSFVNWKYRITSDFTVVSGVHASYFKLNNDYTIEPRVGLKYQFLSNQSFSFGFGMHSKTESLSTYFVQLHDNENNTYTPNKNLKMSKAIHYVLGYNNQLNRNLHLKAEVYYQDLYDVAVENDPNSKIVLQDIKEGLADFDFVNKGTGKNYGLELSLERFFHNDFYYLLTGSLYESKFTALDGIERNSRYNGNYAANLLIGKEYKVGRNDQNRIGLNGKITFRGGQYYTPVDLAKSQEAGETVYLANSEFSKQGDDLFILNASFSYKVNRKKTQHEFKIDIKNASNNKAKILERYNEATHKIEDGKQLSLLPTLQYILYF</sequence>
<proteinExistence type="predicted"/>
<dbReference type="SUPFAM" id="SSF56935">
    <property type="entry name" value="Porins"/>
    <property type="match status" value="1"/>
</dbReference>
<feature type="signal peptide" evidence="2">
    <location>
        <begin position="1"/>
        <end position="22"/>
    </location>
</feature>
<dbReference type="PROSITE" id="PS51257">
    <property type="entry name" value="PROKAR_LIPOPROTEIN"/>
    <property type="match status" value="1"/>
</dbReference>
<keyword evidence="5" id="KW-1185">Reference proteome</keyword>
<gene>
    <name evidence="4" type="ORF">BZG01_00805</name>
</gene>
<dbReference type="GO" id="GO:0009279">
    <property type="term" value="C:cell outer membrane"/>
    <property type="evidence" value="ECO:0007669"/>
    <property type="project" value="TreeGrafter"/>
</dbReference>
<dbReference type="InterPro" id="IPR039426">
    <property type="entry name" value="TonB-dep_rcpt-like"/>
</dbReference>
<dbReference type="InterPro" id="IPR037066">
    <property type="entry name" value="Plug_dom_sf"/>
</dbReference>
<feature type="domain" description="TonB-dependent receptor-like beta-barrel" evidence="3">
    <location>
        <begin position="374"/>
        <end position="738"/>
    </location>
</feature>
<dbReference type="RefSeq" id="WP_101307922.1">
    <property type="nucleotide sequence ID" value="NZ_MVDE01000001.1"/>
</dbReference>
<dbReference type="GO" id="GO:0044718">
    <property type="term" value="P:siderophore transmembrane transport"/>
    <property type="evidence" value="ECO:0007669"/>
    <property type="project" value="TreeGrafter"/>
</dbReference>
<dbReference type="Gene3D" id="2.60.40.1120">
    <property type="entry name" value="Carboxypeptidase-like, regulatory domain"/>
    <property type="match status" value="1"/>
</dbReference>
<protein>
    <recommendedName>
        <fullName evidence="3">TonB-dependent receptor-like beta-barrel domain-containing protein</fullName>
    </recommendedName>
</protein>
<comment type="caution">
    <text evidence="4">The sequence shown here is derived from an EMBL/GenBank/DDBJ whole genome shotgun (WGS) entry which is preliminary data.</text>
</comment>
<evidence type="ECO:0000313" key="4">
    <source>
        <dbReference type="EMBL" id="PKQ69501.1"/>
    </source>
</evidence>
<evidence type="ECO:0000313" key="5">
    <source>
        <dbReference type="Proteomes" id="UP000233618"/>
    </source>
</evidence>
<dbReference type="Pfam" id="PF00593">
    <property type="entry name" value="TonB_dep_Rec_b-barrel"/>
    <property type="match status" value="1"/>
</dbReference>
<reference evidence="4 5" key="1">
    <citation type="journal article" date="2017" name="Front. Microbiol.">
        <title>Labilibaculum manganireducens gen. nov., sp. nov. and Labilibaculum filiforme sp. nov., Novel Bacteroidetes Isolated from Subsurface Sediments of the Baltic Sea.</title>
        <authorList>
            <person name="Vandieken V."/>
            <person name="Marshall I.P."/>
            <person name="Niemann H."/>
            <person name="Engelen B."/>
            <person name="Cypionka H."/>
        </authorList>
    </citation>
    <scope>NUCLEOTIDE SEQUENCE [LARGE SCALE GENOMIC DNA]</scope>
    <source>
        <strain evidence="4 5">59.10-2M</strain>
    </source>
</reference>